<dbReference type="STRING" id="1641165.XM38_15895"/>
<dbReference type="InterPro" id="IPR027417">
    <property type="entry name" value="P-loop_NTPase"/>
</dbReference>
<organism evidence="2 3">
    <name type="scientific">Halomicronema hongdechloris C2206</name>
    <dbReference type="NCBI Taxonomy" id="1641165"/>
    <lineage>
        <taxon>Bacteria</taxon>
        <taxon>Bacillati</taxon>
        <taxon>Cyanobacteriota</taxon>
        <taxon>Cyanophyceae</taxon>
        <taxon>Nodosilineales</taxon>
        <taxon>Nodosilineaceae</taxon>
        <taxon>Halomicronema</taxon>
    </lineage>
</organism>
<evidence type="ECO:0008006" key="4">
    <source>
        <dbReference type="Google" id="ProtNLM"/>
    </source>
</evidence>
<dbReference type="PANTHER" id="PTHR10605">
    <property type="entry name" value="HEPARAN SULFATE SULFOTRANSFERASE"/>
    <property type="match status" value="1"/>
</dbReference>
<gene>
    <name evidence="2" type="ORF">XM38_002100</name>
</gene>
<evidence type="ECO:0000313" key="2">
    <source>
        <dbReference type="EMBL" id="ASC69283.1"/>
    </source>
</evidence>
<accession>A0A1Z3HG54</accession>
<dbReference type="GO" id="GO:0008146">
    <property type="term" value="F:sulfotransferase activity"/>
    <property type="evidence" value="ECO:0007669"/>
    <property type="project" value="InterPro"/>
</dbReference>
<dbReference type="AlphaFoldDB" id="A0A1Z3HG54"/>
<dbReference type="OrthoDB" id="9797480at2"/>
<sequence length="297" mass="35177">MKLPNFLIIGVQKAGTSSVYHYLKGHPQVYMSPIKEPNFLMRDWQSDPTTRVQRNKGKIRTLEAYCQLFQASQDEVAIGEASPNYLFHYQSAADQIQKYVPQAKLICILRNPVDRAYSDYLMHLRDAIHDKPRSLSEQIRYRAQQSFIIRKGFYYAPLKHFYTIFGREQLRVYLYDDLCESAVDFMQEIYRFLEVDSSFRPDVSRKAQVAQVPQNQWLNKLLRRENRARRVAATILRPLMSPQARHRLRAQLLNLNSKDKSQEPLRPEDRQQLIELYREDILKLQDLVHRDLSSWLT</sequence>
<dbReference type="EMBL" id="CP021983">
    <property type="protein sequence ID" value="ASC69283.1"/>
    <property type="molecule type" value="Genomic_DNA"/>
</dbReference>
<proteinExistence type="predicted"/>
<dbReference type="Pfam" id="PF13469">
    <property type="entry name" value="Sulfotransfer_3"/>
    <property type="match status" value="1"/>
</dbReference>
<dbReference type="Gene3D" id="3.40.50.300">
    <property type="entry name" value="P-loop containing nucleotide triphosphate hydrolases"/>
    <property type="match status" value="1"/>
</dbReference>
<dbReference type="PANTHER" id="PTHR10605:SF56">
    <property type="entry name" value="BIFUNCTIONAL HEPARAN SULFATE N-DEACETYLASE_N-SULFOTRANSFERASE"/>
    <property type="match status" value="1"/>
</dbReference>
<name>A0A1Z3HG54_9CYAN</name>
<keyword evidence="1" id="KW-0808">Transferase</keyword>
<dbReference type="SUPFAM" id="SSF52540">
    <property type="entry name" value="P-loop containing nucleoside triphosphate hydrolases"/>
    <property type="match status" value="1"/>
</dbReference>
<evidence type="ECO:0000313" key="3">
    <source>
        <dbReference type="Proteomes" id="UP000191901"/>
    </source>
</evidence>
<dbReference type="KEGG" id="hhg:XM38_002100"/>
<keyword evidence="3" id="KW-1185">Reference proteome</keyword>
<dbReference type="Proteomes" id="UP000191901">
    <property type="component" value="Chromosome"/>
</dbReference>
<reference evidence="2 3" key="1">
    <citation type="journal article" date="2016" name="Biochim. Biophys. Acta">
        <title>Characterization of red-shifted phycobilisomes isolated from the chlorophyll f-containing cyanobacterium Halomicronema hongdechloris.</title>
        <authorList>
            <person name="Li Y."/>
            <person name="Lin Y."/>
            <person name="Garvey C.J."/>
            <person name="Birch D."/>
            <person name="Corkery R.W."/>
            <person name="Loughlin P.C."/>
            <person name="Scheer H."/>
            <person name="Willows R.D."/>
            <person name="Chen M."/>
        </authorList>
    </citation>
    <scope>NUCLEOTIDE SEQUENCE [LARGE SCALE GENOMIC DNA]</scope>
    <source>
        <strain evidence="2 3">C2206</strain>
    </source>
</reference>
<dbReference type="InterPro" id="IPR037359">
    <property type="entry name" value="NST/OST"/>
</dbReference>
<dbReference type="RefSeq" id="WP_080810841.1">
    <property type="nucleotide sequence ID" value="NZ_CP021983.2"/>
</dbReference>
<evidence type="ECO:0000256" key="1">
    <source>
        <dbReference type="ARBA" id="ARBA00022679"/>
    </source>
</evidence>
<protein>
    <recommendedName>
        <fullName evidence="4">Sulfotransferase</fullName>
    </recommendedName>
</protein>